<dbReference type="RefSeq" id="WP_016553894.1">
    <property type="nucleotide sequence ID" value="NZ_AEYE02000011.1"/>
</dbReference>
<feature type="region of interest" description="Disordered" evidence="2">
    <location>
        <begin position="176"/>
        <end position="201"/>
    </location>
</feature>
<evidence type="ECO:0000256" key="1">
    <source>
        <dbReference type="ARBA" id="ARBA00004328"/>
    </source>
</evidence>
<dbReference type="EMBL" id="AEYE02000011">
    <property type="protein sequence ID" value="EPE98607.1"/>
    <property type="molecule type" value="Genomic_DNA"/>
</dbReference>
<protein>
    <submittedName>
        <fullName evidence="4">Phage major capsid protein, HK97 family</fullName>
    </submittedName>
</protein>
<dbReference type="Proteomes" id="UP000014411">
    <property type="component" value="Unassembled WGS sequence"/>
</dbReference>
<dbReference type="eggNOG" id="COG4653">
    <property type="taxonomic scope" value="Bacteria"/>
</dbReference>
<evidence type="ECO:0000256" key="2">
    <source>
        <dbReference type="SAM" id="MobiDB-lite"/>
    </source>
</evidence>
<proteinExistence type="predicted"/>
<dbReference type="Gene3D" id="3.30.2320.10">
    <property type="entry name" value="hypothetical protein PF0899 domain"/>
    <property type="match status" value="1"/>
</dbReference>
<dbReference type="AlphaFoldDB" id="S3HIN1"/>
<dbReference type="HOGENOM" id="CLU_041417_4_1_5"/>
<dbReference type="Pfam" id="PF05065">
    <property type="entry name" value="Phage_capsid"/>
    <property type="match status" value="1"/>
</dbReference>
<dbReference type="SUPFAM" id="SSF56563">
    <property type="entry name" value="Major capsid protein gp5"/>
    <property type="match status" value="1"/>
</dbReference>
<dbReference type="NCBIfam" id="TIGR01554">
    <property type="entry name" value="major_cap_HK97"/>
    <property type="match status" value="1"/>
</dbReference>
<gene>
    <name evidence="4" type="ORF">RGCCGE502_09280</name>
</gene>
<name>S3HIN1_9HYPH</name>
<evidence type="ECO:0000259" key="3">
    <source>
        <dbReference type="Pfam" id="PF05065"/>
    </source>
</evidence>
<evidence type="ECO:0000313" key="4">
    <source>
        <dbReference type="EMBL" id="EPE98607.1"/>
    </source>
</evidence>
<accession>S3HIN1</accession>
<dbReference type="STRING" id="990285.RGCCGE502_09280"/>
<comment type="caution">
    <text evidence="4">The sequence shown here is derived from an EMBL/GenBank/DDBJ whole genome shotgun (WGS) entry which is preliminary data.</text>
</comment>
<sequence>MSLKELNEKRGKLVHDAREALDEIKKNTDEGRAAELDARHDAIMAEFDRTEKLIEREQKLADIEARFEQRRQERRPISGEGEQRGQDEGDKLSYRHVFAKVVCGGLDDLSPEERAVLKQGTTKFEQRTQTAGTASAGGFTVPTELANEIVRSMLAWGPMYDGDVARVITSSSGNPMKVPTINDTAKSAGAHTEGTALTDDGSEDVTFGQKSLDAYVFDTEFIKWSFELDADSIFSMEALLADLLGERLGRIANAQLTLGTGSSAPNGVVTASTLGKTAASATALTCDELIDLEHSVNRAYRKSPKTAFMMNDLTVKAVRKLKNSDGDYIWSAGDVTQGRPATLLGYKLNVNDSMADIATGQKTVLFGDFNKYFVRKVGSPVIGVLRERFWPDLGVAGLIRFDGELADTAAIKHLIQA</sequence>
<comment type="subcellular location">
    <subcellularLocation>
        <location evidence="1">Virion</location>
    </subcellularLocation>
</comment>
<feature type="region of interest" description="Disordered" evidence="2">
    <location>
        <begin position="71"/>
        <end position="90"/>
    </location>
</feature>
<keyword evidence="5" id="KW-1185">Reference proteome</keyword>
<dbReference type="InterPro" id="IPR054612">
    <property type="entry name" value="Phage_capsid-like_C"/>
</dbReference>
<dbReference type="InterPro" id="IPR024455">
    <property type="entry name" value="Phage_capsid"/>
</dbReference>
<feature type="domain" description="Phage capsid-like C-terminal" evidence="3">
    <location>
        <begin position="137"/>
        <end position="414"/>
    </location>
</feature>
<organism evidence="4 5">
    <name type="scientific">Rhizobium grahamii CCGE 502</name>
    <dbReference type="NCBI Taxonomy" id="990285"/>
    <lineage>
        <taxon>Bacteria</taxon>
        <taxon>Pseudomonadati</taxon>
        <taxon>Pseudomonadota</taxon>
        <taxon>Alphaproteobacteria</taxon>
        <taxon>Hyphomicrobiales</taxon>
        <taxon>Rhizobiaceae</taxon>
        <taxon>Rhizobium/Agrobacterium group</taxon>
        <taxon>Rhizobium</taxon>
    </lineage>
</organism>
<evidence type="ECO:0000313" key="5">
    <source>
        <dbReference type="Proteomes" id="UP000014411"/>
    </source>
</evidence>
<reference evidence="4 5" key="1">
    <citation type="journal article" date="2012" name="J. Bacteriol.">
        <title>Genome sequence of Rhizobium grahamii CCGE502, a broad-host-range symbiont with low nodulation competitiveness in Phaseolus vulgaris.</title>
        <authorList>
            <person name="Althabegoiti M.J."/>
            <person name="Lozano L."/>
            <person name="Torres-Tejerizo G."/>
            <person name="Ormeno-Orrillo E."/>
            <person name="Rogel M.A."/>
            <person name="Gonzalez V."/>
            <person name="Martinez-Romero E."/>
        </authorList>
    </citation>
    <scope>NUCLEOTIDE SEQUENCE [LARGE SCALE GENOMIC DNA]</scope>
    <source>
        <strain evidence="4 5">CCGE 502</strain>
    </source>
</reference>